<organism evidence="2 3">
    <name type="scientific">Alligator mississippiensis</name>
    <name type="common">American alligator</name>
    <dbReference type="NCBI Taxonomy" id="8496"/>
    <lineage>
        <taxon>Eukaryota</taxon>
        <taxon>Metazoa</taxon>
        <taxon>Chordata</taxon>
        <taxon>Craniata</taxon>
        <taxon>Vertebrata</taxon>
        <taxon>Euteleostomi</taxon>
        <taxon>Archelosauria</taxon>
        <taxon>Archosauria</taxon>
        <taxon>Crocodylia</taxon>
        <taxon>Alligatoridae</taxon>
        <taxon>Alligatorinae</taxon>
        <taxon>Alligator</taxon>
    </lineage>
</organism>
<keyword evidence="3" id="KW-1185">Reference proteome</keyword>
<name>A0A151N3U1_ALLMI</name>
<reference evidence="2 3" key="1">
    <citation type="journal article" date="2012" name="Genome Biol.">
        <title>Sequencing three crocodilian genomes to illuminate the evolution of archosaurs and amniotes.</title>
        <authorList>
            <person name="St John J.A."/>
            <person name="Braun E.L."/>
            <person name="Isberg S.R."/>
            <person name="Miles L.G."/>
            <person name="Chong A.Y."/>
            <person name="Gongora J."/>
            <person name="Dalzell P."/>
            <person name="Moran C."/>
            <person name="Bed'hom B."/>
            <person name="Abzhanov A."/>
            <person name="Burgess S.C."/>
            <person name="Cooksey A.M."/>
            <person name="Castoe T.A."/>
            <person name="Crawford N.G."/>
            <person name="Densmore L.D."/>
            <person name="Drew J.C."/>
            <person name="Edwards S.V."/>
            <person name="Faircloth B.C."/>
            <person name="Fujita M.K."/>
            <person name="Greenwold M.J."/>
            <person name="Hoffmann F.G."/>
            <person name="Howard J.M."/>
            <person name="Iguchi T."/>
            <person name="Janes D.E."/>
            <person name="Khan S.Y."/>
            <person name="Kohno S."/>
            <person name="de Koning A.J."/>
            <person name="Lance S.L."/>
            <person name="McCarthy F.M."/>
            <person name="McCormack J.E."/>
            <person name="Merchant M.E."/>
            <person name="Peterson D.G."/>
            <person name="Pollock D.D."/>
            <person name="Pourmand N."/>
            <person name="Raney B.J."/>
            <person name="Roessler K.A."/>
            <person name="Sanford J.R."/>
            <person name="Sawyer R.H."/>
            <person name="Schmidt C.J."/>
            <person name="Triplett E.W."/>
            <person name="Tuberville T.D."/>
            <person name="Venegas-Anaya M."/>
            <person name="Howard J.T."/>
            <person name="Jarvis E.D."/>
            <person name="Guillette L.J.Jr."/>
            <person name="Glenn T.C."/>
            <person name="Green R.E."/>
            <person name="Ray D.A."/>
        </authorList>
    </citation>
    <scope>NUCLEOTIDE SEQUENCE [LARGE SCALE GENOMIC DNA]</scope>
    <source>
        <strain evidence="2">KSC_2009_1</strain>
    </source>
</reference>
<evidence type="ECO:0000313" key="3">
    <source>
        <dbReference type="Proteomes" id="UP000050525"/>
    </source>
</evidence>
<sequence length="68" mass="7418">MAAHTPGDRVDLHPCPRKLHQLDLTASAETGIHPAGSQSSVPSPSTYENLLRNGYDPPHCPTFQTRKN</sequence>
<proteinExistence type="predicted"/>
<evidence type="ECO:0000256" key="1">
    <source>
        <dbReference type="SAM" id="MobiDB-lite"/>
    </source>
</evidence>
<comment type="caution">
    <text evidence="2">The sequence shown here is derived from an EMBL/GenBank/DDBJ whole genome shotgun (WGS) entry which is preliminary data.</text>
</comment>
<evidence type="ECO:0000313" key="2">
    <source>
        <dbReference type="EMBL" id="KYO31249.1"/>
    </source>
</evidence>
<dbReference type="AlphaFoldDB" id="A0A151N3U1"/>
<feature type="region of interest" description="Disordered" evidence="1">
    <location>
        <begin position="24"/>
        <end position="68"/>
    </location>
</feature>
<protein>
    <submittedName>
        <fullName evidence="2">Uncharacterized protein</fullName>
    </submittedName>
</protein>
<dbReference type="Proteomes" id="UP000050525">
    <property type="component" value="Unassembled WGS sequence"/>
</dbReference>
<dbReference type="EMBL" id="AKHW03004113">
    <property type="protein sequence ID" value="KYO31249.1"/>
    <property type="molecule type" value="Genomic_DNA"/>
</dbReference>
<feature type="compositionally biased region" description="Polar residues" evidence="1">
    <location>
        <begin position="36"/>
        <end position="48"/>
    </location>
</feature>
<gene>
    <name evidence="2" type="ORF">Y1Q_0016564</name>
</gene>
<accession>A0A151N3U1</accession>